<evidence type="ECO:0000313" key="3">
    <source>
        <dbReference type="Proteomes" id="UP000095767"/>
    </source>
</evidence>
<dbReference type="AlphaFoldDB" id="A0A1E5UI28"/>
<comment type="caution">
    <text evidence="2">The sequence shown here is derived from an EMBL/GenBank/DDBJ whole genome shotgun (WGS) entry which is preliminary data.</text>
</comment>
<evidence type="ECO:0000259" key="1">
    <source>
        <dbReference type="SMART" id="SM00256"/>
    </source>
</evidence>
<keyword evidence="3" id="KW-1185">Reference proteome</keyword>
<dbReference type="OrthoDB" id="693065at2759"/>
<gene>
    <name evidence="2" type="ORF">BAE44_0026439</name>
</gene>
<dbReference type="SUPFAM" id="SSF81383">
    <property type="entry name" value="F-box domain"/>
    <property type="match status" value="1"/>
</dbReference>
<dbReference type="Pfam" id="PF12937">
    <property type="entry name" value="F-box-like"/>
    <property type="match status" value="1"/>
</dbReference>
<proteinExistence type="predicted"/>
<dbReference type="PANTHER" id="PTHR32133:SF370">
    <property type="entry name" value="F-BOX DOMAIN-CONTAINING PROTEIN"/>
    <property type="match status" value="1"/>
</dbReference>
<dbReference type="SMART" id="SM00256">
    <property type="entry name" value="FBOX"/>
    <property type="match status" value="1"/>
</dbReference>
<organism evidence="2 3">
    <name type="scientific">Dichanthelium oligosanthes</name>
    <dbReference type="NCBI Taxonomy" id="888268"/>
    <lineage>
        <taxon>Eukaryota</taxon>
        <taxon>Viridiplantae</taxon>
        <taxon>Streptophyta</taxon>
        <taxon>Embryophyta</taxon>
        <taxon>Tracheophyta</taxon>
        <taxon>Spermatophyta</taxon>
        <taxon>Magnoliopsida</taxon>
        <taxon>Liliopsida</taxon>
        <taxon>Poales</taxon>
        <taxon>Poaceae</taxon>
        <taxon>PACMAD clade</taxon>
        <taxon>Panicoideae</taxon>
        <taxon>Panicodae</taxon>
        <taxon>Paniceae</taxon>
        <taxon>Dichantheliinae</taxon>
        <taxon>Dichanthelium</taxon>
    </lineage>
</organism>
<dbReference type="InterPro" id="IPR001810">
    <property type="entry name" value="F-box_dom"/>
</dbReference>
<dbReference type="PANTHER" id="PTHR32133">
    <property type="entry name" value="OS07G0120400 PROTEIN"/>
    <property type="match status" value="1"/>
</dbReference>
<dbReference type="Gene3D" id="1.20.1280.50">
    <property type="match status" value="1"/>
</dbReference>
<protein>
    <recommendedName>
        <fullName evidence="1">F-box domain-containing protein</fullName>
    </recommendedName>
</protein>
<evidence type="ECO:0000313" key="2">
    <source>
        <dbReference type="EMBL" id="OEL12542.1"/>
    </source>
</evidence>
<dbReference type="EMBL" id="LWDX02076839">
    <property type="protein sequence ID" value="OEL12542.1"/>
    <property type="molecule type" value="Genomic_DNA"/>
</dbReference>
<dbReference type="Proteomes" id="UP000095767">
    <property type="component" value="Unassembled WGS sequence"/>
</dbReference>
<accession>A0A1E5UI28</accession>
<feature type="domain" description="F-box" evidence="1">
    <location>
        <begin position="12"/>
        <end position="55"/>
    </location>
</feature>
<name>A0A1E5UI28_9POAL</name>
<reference evidence="2 3" key="1">
    <citation type="submission" date="2016-09" db="EMBL/GenBank/DDBJ databases">
        <title>The draft genome of Dichanthelium oligosanthes: A C3 panicoid grass species.</title>
        <authorList>
            <person name="Studer A.J."/>
            <person name="Schnable J.C."/>
            <person name="Brutnell T.P."/>
        </authorList>
    </citation>
    <scope>NUCLEOTIDE SEQUENCE [LARGE SCALE GENOMIC DNA]</scope>
    <source>
        <strain evidence="3">cv. Kellogg 1175</strain>
        <tissue evidence="2">Leaf</tissue>
    </source>
</reference>
<sequence length="257" mass="29007">MPPPQPRAPPALPDELVEEILLRVPPADPASLVRAALACRRWRGLVAGPTFRRRRLELHGATPPMLGFVCDGKWDGDRDGERFARFVPASSFLPPRADQRGRRSFDARHGRFLLHGSKYEDFIVWDPITDHLLELPRPPDSLGNRSMKATVLCAATGACDHLDCHRGPFIVVLVGTNNEYEEVDVYNDYIEDGLDEKDYHDIMFGGFRVVPKDMFACVYSSESGHWERPLRMTIQEWAPQVLEMLMGVVVQASVRSS</sequence>
<dbReference type="InterPro" id="IPR036047">
    <property type="entry name" value="F-box-like_dom_sf"/>
</dbReference>